<feature type="transmembrane region" description="Helical" evidence="5">
    <location>
        <begin position="113"/>
        <end position="131"/>
    </location>
</feature>
<dbReference type="InterPro" id="IPR008217">
    <property type="entry name" value="Ccc1_fam"/>
</dbReference>
<comment type="caution">
    <text evidence="6">The sequence shown here is derived from an EMBL/GenBank/DDBJ whole genome shotgun (WGS) entry which is preliminary data.</text>
</comment>
<name>A0A1G1UYT1_9BACT</name>
<proteinExistence type="predicted"/>
<dbReference type="Pfam" id="PF01988">
    <property type="entry name" value="VIT1"/>
    <property type="match status" value="2"/>
</dbReference>
<dbReference type="AlphaFoldDB" id="A0A1G1UYT1"/>
<reference evidence="6 7" key="1">
    <citation type="journal article" date="2016" name="Nat. Commun.">
        <title>Thousands of microbial genomes shed light on interconnected biogeochemical processes in an aquifer system.</title>
        <authorList>
            <person name="Anantharaman K."/>
            <person name="Brown C.T."/>
            <person name="Hug L.A."/>
            <person name="Sharon I."/>
            <person name="Castelle C.J."/>
            <person name="Probst A.J."/>
            <person name="Thomas B.C."/>
            <person name="Singh A."/>
            <person name="Wilkins M.J."/>
            <person name="Karaoz U."/>
            <person name="Brodie E.L."/>
            <person name="Williams K.H."/>
            <person name="Hubbard S.S."/>
            <person name="Banfield J.F."/>
        </authorList>
    </citation>
    <scope>NUCLEOTIDE SEQUENCE [LARGE SCALE GENOMIC DNA]</scope>
</reference>
<evidence type="ECO:0000313" key="7">
    <source>
        <dbReference type="Proteomes" id="UP000177967"/>
    </source>
</evidence>
<dbReference type="GO" id="GO:0005384">
    <property type="term" value="F:manganese ion transmembrane transporter activity"/>
    <property type="evidence" value="ECO:0007669"/>
    <property type="project" value="InterPro"/>
</dbReference>
<evidence type="ECO:0000256" key="1">
    <source>
        <dbReference type="ARBA" id="ARBA00004127"/>
    </source>
</evidence>
<dbReference type="GO" id="GO:0030026">
    <property type="term" value="P:intracellular manganese ion homeostasis"/>
    <property type="evidence" value="ECO:0007669"/>
    <property type="project" value="InterPro"/>
</dbReference>
<dbReference type="CDD" id="cd01059">
    <property type="entry name" value="CCC1_like"/>
    <property type="match status" value="1"/>
</dbReference>
<keyword evidence="3 5" id="KW-1133">Transmembrane helix</keyword>
<dbReference type="EMBL" id="MHBW01000030">
    <property type="protein sequence ID" value="OGY08256.1"/>
    <property type="molecule type" value="Genomic_DNA"/>
</dbReference>
<evidence type="ECO:0000256" key="5">
    <source>
        <dbReference type="SAM" id="Phobius"/>
    </source>
</evidence>
<sequence>MNLRLRLRLHPDYIRAIMFGTEDALISTTGSIIGISVGIENKNLILLASLVYITVEAVSMAAGQFLSERTIHQIYKEKHTDNLYIGSGVMFLSYYLASMIPLIPFLLLPVKTADFSAIAVAYVALFAIGYVKGKALSVPPTRSGLEMLLIGGLATLIGVLVGFLLRIA</sequence>
<evidence type="ECO:0008006" key="8">
    <source>
        <dbReference type="Google" id="ProtNLM"/>
    </source>
</evidence>
<feature type="transmembrane region" description="Helical" evidence="5">
    <location>
        <begin position="143"/>
        <end position="165"/>
    </location>
</feature>
<dbReference type="STRING" id="1797513.A2782_00565"/>
<evidence type="ECO:0000313" key="6">
    <source>
        <dbReference type="EMBL" id="OGY08256.1"/>
    </source>
</evidence>
<dbReference type="GO" id="GO:0012505">
    <property type="term" value="C:endomembrane system"/>
    <property type="evidence" value="ECO:0007669"/>
    <property type="project" value="UniProtKB-SubCell"/>
</dbReference>
<accession>A0A1G1UYT1</accession>
<evidence type="ECO:0000256" key="4">
    <source>
        <dbReference type="ARBA" id="ARBA00023136"/>
    </source>
</evidence>
<keyword evidence="2 5" id="KW-0812">Transmembrane</keyword>
<feature type="transmembrane region" description="Helical" evidence="5">
    <location>
        <begin position="44"/>
        <end position="62"/>
    </location>
</feature>
<evidence type="ECO:0000256" key="2">
    <source>
        <dbReference type="ARBA" id="ARBA00022692"/>
    </source>
</evidence>
<organism evidence="6 7">
    <name type="scientific">Candidatus Blackburnbacteria bacterium RIFCSPHIGHO2_01_FULL_43_15b</name>
    <dbReference type="NCBI Taxonomy" id="1797513"/>
    <lineage>
        <taxon>Bacteria</taxon>
        <taxon>Candidatus Blackburniibacteriota</taxon>
    </lineage>
</organism>
<gene>
    <name evidence="6" type="ORF">A2782_00565</name>
</gene>
<comment type="subcellular location">
    <subcellularLocation>
        <location evidence="1">Endomembrane system</location>
        <topology evidence="1">Multi-pass membrane protein</topology>
    </subcellularLocation>
</comment>
<feature type="transmembrane region" description="Helical" evidence="5">
    <location>
        <begin position="83"/>
        <end position="107"/>
    </location>
</feature>
<dbReference type="PANTHER" id="PTHR31851">
    <property type="entry name" value="FE(2+)/MN(2+) TRANSPORTER PCL1"/>
    <property type="match status" value="1"/>
</dbReference>
<protein>
    <recommendedName>
        <fullName evidence="8">VIT family protein</fullName>
    </recommendedName>
</protein>
<evidence type="ECO:0000256" key="3">
    <source>
        <dbReference type="ARBA" id="ARBA00022989"/>
    </source>
</evidence>
<keyword evidence="4 5" id="KW-0472">Membrane</keyword>
<dbReference type="Proteomes" id="UP000177967">
    <property type="component" value="Unassembled WGS sequence"/>
</dbReference>